<evidence type="ECO:0000256" key="5">
    <source>
        <dbReference type="SAM" id="Phobius"/>
    </source>
</evidence>
<sequence>MLQLENVVLAGRYRIRSRLVTGSRSGIFLALDDVSQQLVVIKAFPRPGSAPGPPAPTVNGPDWRQTRFRLEGVWLDRVSHPYIVLRLDSGSAHDPAGCPFDYHVLEYLAGGTLAALSHAWQGLSLLKTVNLLRQAAAALTHCHALGVIHGDVVPENLLLTGDHRTVKLADFGSATGDDEPAAMDEGKFTGWLSRYAPPEARLGAGLPLSAAADVYALARTFHAALTGDPFLESQTPIQTLPPKLATQPGAEALLQVLQRATATNVTDRYPTVAAFWAEAEQAVAAMPATDAPPVMPVAIPAAAVAPIQVASDDPPAATDEADDPTVVTGAARETLCDVASPAESPSPLTTRLIGVGVVAAVVLLFIGSLVALYRLARASARAHWYGQSPPAASARPLFQVRVLRPTKAYATPTENPTPRDWLGELPAGVEADVLEISGRFYRVRPQRWGRRRSSSVNEGWVLREHMDGGL</sequence>
<evidence type="ECO:0000256" key="2">
    <source>
        <dbReference type="ARBA" id="ARBA00022741"/>
    </source>
</evidence>
<dbReference type="Gene3D" id="3.30.200.20">
    <property type="entry name" value="Phosphorylase Kinase, domain 1"/>
    <property type="match status" value="1"/>
</dbReference>
<evidence type="ECO:0000256" key="1">
    <source>
        <dbReference type="ARBA" id="ARBA00022679"/>
    </source>
</evidence>
<evidence type="ECO:0000313" key="8">
    <source>
        <dbReference type="Proteomes" id="UP000677668"/>
    </source>
</evidence>
<proteinExistence type="predicted"/>
<dbReference type="Gene3D" id="1.10.510.10">
    <property type="entry name" value="Transferase(Phosphotransferase) domain 1"/>
    <property type="match status" value="1"/>
</dbReference>
<protein>
    <submittedName>
        <fullName evidence="7">Protein kinase</fullName>
    </submittedName>
</protein>
<dbReference type="SMART" id="SM00220">
    <property type="entry name" value="S_TKc"/>
    <property type="match status" value="1"/>
</dbReference>
<reference evidence="7 8" key="1">
    <citation type="submission" date="2021-03" db="EMBL/GenBank/DDBJ databases">
        <title>Genomic and phenotypic characterization of Chloracidobacterium isolates provides evidence for multiple species.</title>
        <authorList>
            <person name="Saini M.K."/>
            <person name="Costas A.M.G."/>
            <person name="Tank M."/>
            <person name="Bryant D.A."/>
        </authorList>
    </citation>
    <scope>NUCLEOTIDE SEQUENCE [LARGE SCALE GENOMIC DNA]</scope>
    <source>
        <strain evidence="7 8">N</strain>
    </source>
</reference>
<dbReference type="PROSITE" id="PS50011">
    <property type="entry name" value="PROTEIN_KINASE_DOM"/>
    <property type="match status" value="1"/>
</dbReference>
<gene>
    <name evidence="7" type="ORF">J8C05_04190</name>
</gene>
<keyword evidence="5" id="KW-0472">Membrane</keyword>
<dbReference type="PANTHER" id="PTHR43289:SF6">
    <property type="entry name" value="SERINE_THREONINE-PROTEIN KINASE NEKL-3"/>
    <property type="match status" value="1"/>
</dbReference>
<dbReference type="GO" id="GO:0016301">
    <property type="term" value="F:kinase activity"/>
    <property type="evidence" value="ECO:0007669"/>
    <property type="project" value="UniProtKB-KW"/>
</dbReference>
<dbReference type="Proteomes" id="UP000677668">
    <property type="component" value="Chromosome 1"/>
</dbReference>
<keyword evidence="4" id="KW-0067">ATP-binding</keyword>
<dbReference type="InterPro" id="IPR011009">
    <property type="entry name" value="Kinase-like_dom_sf"/>
</dbReference>
<evidence type="ECO:0000259" key="6">
    <source>
        <dbReference type="PROSITE" id="PS50011"/>
    </source>
</evidence>
<feature type="domain" description="Protein kinase" evidence="6">
    <location>
        <begin position="13"/>
        <end position="283"/>
    </location>
</feature>
<organism evidence="7 8">
    <name type="scientific">Chloracidobacterium sp. N</name>
    <dbReference type="NCBI Taxonomy" id="2821540"/>
    <lineage>
        <taxon>Bacteria</taxon>
        <taxon>Pseudomonadati</taxon>
        <taxon>Acidobacteriota</taxon>
        <taxon>Terriglobia</taxon>
        <taxon>Terriglobales</taxon>
        <taxon>Acidobacteriaceae</taxon>
        <taxon>Chloracidobacterium</taxon>
        <taxon>Chloracidobacterium aggregatum</taxon>
    </lineage>
</organism>
<feature type="transmembrane region" description="Helical" evidence="5">
    <location>
        <begin position="352"/>
        <end position="373"/>
    </location>
</feature>
<dbReference type="RefSeq" id="WP_211422931.1">
    <property type="nucleotide sequence ID" value="NZ_CP072642.1"/>
</dbReference>
<dbReference type="EMBL" id="CP072642">
    <property type="protein sequence ID" value="QUV94654.1"/>
    <property type="molecule type" value="Genomic_DNA"/>
</dbReference>
<dbReference type="InterPro" id="IPR000719">
    <property type="entry name" value="Prot_kinase_dom"/>
</dbReference>
<dbReference type="PANTHER" id="PTHR43289">
    <property type="entry name" value="MITOGEN-ACTIVATED PROTEIN KINASE KINASE KINASE 20-RELATED"/>
    <property type="match status" value="1"/>
</dbReference>
<keyword evidence="2" id="KW-0547">Nucleotide-binding</keyword>
<keyword evidence="5" id="KW-1133">Transmembrane helix</keyword>
<dbReference type="Pfam" id="PF00069">
    <property type="entry name" value="Pkinase"/>
    <property type="match status" value="1"/>
</dbReference>
<keyword evidence="3 7" id="KW-0418">Kinase</keyword>
<name>A0ABX8B130_9BACT</name>
<evidence type="ECO:0000313" key="7">
    <source>
        <dbReference type="EMBL" id="QUV94654.1"/>
    </source>
</evidence>
<keyword evidence="8" id="KW-1185">Reference proteome</keyword>
<keyword evidence="5" id="KW-0812">Transmembrane</keyword>
<keyword evidence="1" id="KW-0808">Transferase</keyword>
<dbReference type="SUPFAM" id="SSF56112">
    <property type="entry name" value="Protein kinase-like (PK-like)"/>
    <property type="match status" value="1"/>
</dbReference>
<evidence type="ECO:0000256" key="3">
    <source>
        <dbReference type="ARBA" id="ARBA00022777"/>
    </source>
</evidence>
<accession>A0ABX8B130</accession>
<evidence type="ECO:0000256" key="4">
    <source>
        <dbReference type="ARBA" id="ARBA00022840"/>
    </source>
</evidence>